<organism evidence="1">
    <name type="scientific">marine sediment metagenome</name>
    <dbReference type="NCBI Taxonomy" id="412755"/>
    <lineage>
        <taxon>unclassified sequences</taxon>
        <taxon>metagenomes</taxon>
        <taxon>ecological metagenomes</taxon>
    </lineage>
</organism>
<feature type="non-terminal residue" evidence="1">
    <location>
        <position position="1"/>
    </location>
</feature>
<sequence>PFNHKPAKTVLMRQGIPFWDYLDQAGIESTFYDLPSNYPPSPSKYGNHRCLSGMGTPDLLGTYGTYQHFAEDGPFETESEGGGKRSRIYFENDTSRPVTLLGPQNTLLKDPQKTTIDFIVHRDKKAQAAVIEIQNQTIILKKGMWSKWMKLNFEMSTPALMPDKGISGICRFYLQEISPNFRLYASPVNADPTDPAIQITEPPEFCREIANKLGLFYTTGFQEDHKALSNKAFTDDEFVYQAEYVLQERINLLNYALDN</sequence>
<protein>
    <submittedName>
        <fullName evidence="1">Uncharacterized protein</fullName>
    </submittedName>
</protein>
<name>X1UCF4_9ZZZZ</name>
<reference evidence="1" key="1">
    <citation type="journal article" date="2014" name="Front. Microbiol.">
        <title>High frequency of phylogenetically diverse reductive dehalogenase-homologous genes in deep subseafloor sedimentary metagenomes.</title>
        <authorList>
            <person name="Kawai M."/>
            <person name="Futagami T."/>
            <person name="Toyoda A."/>
            <person name="Takaki Y."/>
            <person name="Nishi S."/>
            <person name="Hori S."/>
            <person name="Arai W."/>
            <person name="Tsubouchi T."/>
            <person name="Morono Y."/>
            <person name="Uchiyama I."/>
            <person name="Ito T."/>
            <person name="Fujiyama A."/>
            <person name="Inagaki F."/>
            <person name="Takami H."/>
        </authorList>
    </citation>
    <scope>NUCLEOTIDE SEQUENCE</scope>
    <source>
        <strain evidence="1">Expedition CK06-06</strain>
    </source>
</reference>
<dbReference type="EMBL" id="BARW01026089">
    <property type="protein sequence ID" value="GAJ15208.1"/>
    <property type="molecule type" value="Genomic_DNA"/>
</dbReference>
<evidence type="ECO:0000313" key="1">
    <source>
        <dbReference type="EMBL" id="GAJ15208.1"/>
    </source>
</evidence>
<gene>
    <name evidence="1" type="ORF">S12H4_42606</name>
</gene>
<comment type="caution">
    <text evidence="1">The sequence shown here is derived from an EMBL/GenBank/DDBJ whole genome shotgun (WGS) entry which is preliminary data.</text>
</comment>
<proteinExistence type="predicted"/>
<dbReference type="AlphaFoldDB" id="X1UCF4"/>
<accession>X1UCF4</accession>
<feature type="non-terminal residue" evidence="1">
    <location>
        <position position="259"/>
    </location>
</feature>